<evidence type="ECO:0008006" key="3">
    <source>
        <dbReference type="Google" id="ProtNLM"/>
    </source>
</evidence>
<dbReference type="Gene3D" id="1.25.10.10">
    <property type="entry name" value="Leucine-rich Repeat Variant"/>
    <property type="match status" value="1"/>
</dbReference>
<dbReference type="PANTHER" id="PTHR47673:SF1">
    <property type="entry name" value="ARM REPEAT SUPERFAMILY PROTEIN"/>
    <property type="match status" value="1"/>
</dbReference>
<evidence type="ECO:0000313" key="1">
    <source>
        <dbReference type="EMBL" id="KAF9599492.1"/>
    </source>
</evidence>
<name>A0A835HJJ2_9MAGN</name>
<reference evidence="1 2" key="1">
    <citation type="submission" date="2020-10" db="EMBL/GenBank/DDBJ databases">
        <title>The Coptis chinensis genome and diversification of protoberbering-type alkaloids.</title>
        <authorList>
            <person name="Wang B."/>
            <person name="Shu S."/>
            <person name="Song C."/>
            <person name="Liu Y."/>
        </authorList>
    </citation>
    <scope>NUCLEOTIDE SEQUENCE [LARGE SCALE GENOMIC DNA]</scope>
    <source>
        <strain evidence="1">HL-2020</strain>
        <tissue evidence="1">Leaf</tissue>
    </source>
</reference>
<gene>
    <name evidence="1" type="ORF">IFM89_038586</name>
</gene>
<dbReference type="InterPro" id="IPR011989">
    <property type="entry name" value="ARM-like"/>
</dbReference>
<comment type="caution">
    <text evidence="1">The sequence shown here is derived from an EMBL/GenBank/DDBJ whole genome shotgun (WGS) entry which is preliminary data.</text>
</comment>
<dbReference type="SUPFAM" id="SSF48371">
    <property type="entry name" value="ARM repeat"/>
    <property type="match status" value="1"/>
</dbReference>
<accession>A0A835HJJ2</accession>
<dbReference type="EMBL" id="JADFTS010000007">
    <property type="protein sequence ID" value="KAF9599492.1"/>
    <property type="molecule type" value="Genomic_DNA"/>
</dbReference>
<dbReference type="OrthoDB" id="2017266at2759"/>
<proteinExistence type="predicted"/>
<keyword evidence="2" id="KW-1185">Reference proteome</keyword>
<sequence>MRTLARQLSTYLFRKFPGSEQIKKISFLKGGGSSDNLSIEEEAEQKIGWVLKFIFVGTLSVASYQFVPYMGENVMQQSVQLLKAKDPLFKRMGASRLSRIAIDDGRRMKILELGGAQGLLNMLEVAKDDRTRKEALKALLALSQSNEVALALHQAGANSVIRSISDSSKDAEIMSYKSRLLKKFQDLRIDPPS</sequence>
<dbReference type="InterPro" id="IPR016024">
    <property type="entry name" value="ARM-type_fold"/>
</dbReference>
<organism evidence="1 2">
    <name type="scientific">Coptis chinensis</name>
    <dbReference type="NCBI Taxonomy" id="261450"/>
    <lineage>
        <taxon>Eukaryota</taxon>
        <taxon>Viridiplantae</taxon>
        <taxon>Streptophyta</taxon>
        <taxon>Embryophyta</taxon>
        <taxon>Tracheophyta</taxon>
        <taxon>Spermatophyta</taxon>
        <taxon>Magnoliopsida</taxon>
        <taxon>Ranunculales</taxon>
        <taxon>Ranunculaceae</taxon>
        <taxon>Coptidoideae</taxon>
        <taxon>Coptis</taxon>
    </lineage>
</organism>
<protein>
    <recommendedName>
        <fullName evidence="3">ARM repeat superfamily protein</fullName>
    </recommendedName>
</protein>
<dbReference type="Proteomes" id="UP000631114">
    <property type="component" value="Unassembled WGS sequence"/>
</dbReference>
<dbReference type="PANTHER" id="PTHR47673">
    <property type="entry name" value="ARM REPEAT SUPERFAMILY PROTEIN"/>
    <property type="match status" value="1"/>
</dbReference>
<evidence type="ECO:0000313" key="2">
    <source>
        <dbReference type="Proteomes" id="UP000631114"/>
    </source>
</evidence>
<dbReference type="AlphaFoldDB" id="A0A835HJJ2"/>